<dbReference type="PANTHER" id="PTHR43569:SF2">
    <property type="entry name" value="AMIDOHYDROLASE-RELATED DOMAIN-CONTAINING PROTEIN"/>
    <property type="match status" value="1"/>
</dbReference>
<dbReference type="InterPro" id="IPR032466">
    <property type="entry name" value="Metal_Hydrolase"/>
</dbReference>
<organism evidence="3 4">
    <name type="scientific">Chitinophaga cymbidii</name>
    <dbReference type="NCBI Taxonomy" id="1096750"/>
    <lineage>
        <taxon>Bacteria</taxon>
        <taxon>Pseudomonadati</taxon>
        <taxon>Bacteroidota</taxon>
        <taxon>Chitinophagia</taxon>
        <taxon>Chitinophagales</taxon>
        <taxon>Chitinophagaceae</taxon>
        <taxon>Chitinophaga</taxon>
    </lineage>
</organism>
<dbReference type="GO" id="GO:0016787">
    <property type="term" value="F:hydrolase activity"/>
    <property type="evidence" value="ECO:0007669"/>
    <property type="project" value="UniProtKB-KW"/>
</dbReference>
<dbReference type="EMBL" id="BKAU01000001">
    <property type="protein sequence ID" value="GEP93792.1"/>
    <property type="molecule type" value="Genomic_DNA"/>
</dbReference>
<dbReference type="Pfam" id="PF04909">
    <property type="entry name" value="Amidohydro_2"/>
    <property type="match status" value="1"/>
</dbReference>
<evidence type="ECO:0000313" key="4">
    <source>
        <dbReference type="Proteomes" id="UP000321436"/>
    </source>
</evidence>
<evidence type="ECO:0000259" key="2">
    <source>
        <dbReference type="Pfam" id="PF04909"/>
    </source>
</evidence>
<dbReference type="AlphaFoldDB" id="A0A512RDL4"/>
<keyword evidence="3" id="KW-0378">Hydrolase</keyword>
<comment type="similarity">
    <text evidence="1">Belongs to the metallo-dependent hydrolases superfamily.</text>
</comment>
<dbReference type="PANTHER" id="PTHR43569">
    <property type="entry name" value="AMIDOHYDROLASE"/>
    <property type="match status" value="1"/>
</dbReference>
<sequence>MIIDAHQHFWIFDPVRDAWITEDMSAIRRNFLPADLAPVLQANGVDGCVAVQADQSEAETDFLLQLAAENSFVKGVVGWTDLRSARLDERLDHYAQFPLLKGFRHIVQGEPDPAFLLREDFCKGVKALARHDFTYDILIYPYQLPAAVQFVEKFPYQRLVIDHLAKPYIKKGEVKGWEENMRAIGKHEHVYCKLSGMVTEADIRNWKQADFTPYLEVALEAFGPDRLMFGSDWPVCLVAADYPQMKKIVTDFIGTLTPAEQARIMGGNAAAFYKLS</sequence>
<gene>
    <name evidence="3" type="ORF">CCY01nite_00520</name>
</gene>
<dbReference type="Proteomes" id="UP000321436">
    <property type="component" value="Unassembled WGS sequence"/>
</dbReference>
<feature type="domain" description="Amidohydrolase-related" evidence="2">
    <location>
        <begin position="3"/>
        <end position="275"/>
    </location>
</feature>
<accession>A0A512RDL4</accession>
<comment type="caution">
    <text evidence="3">The sequence shown here is derived from an EMBL/GenBank/DDBJ whole genome shotgun (WGS) entry which is preliminary data.</text>
</comment>
<dbReference type="InterPro" id="IPR006680">
    <property type="entry name" value="Amidohydro-rel"/>
</dbReference>
<keyword evidence="4" id="KW-1185">Reference proteome</keyword>
<proteinExistence type="inferred from homology"/>
<dbReference type="SUPFAM" id="SSF51556">
    <property type="entry name" value="Metallo-dependent hydrolases"/>
    <property type="match status" value="1"/>
</dbReference>
<dbReference type="OrthoDB" id="5450317at2"/>
<dbReference type="InterPro" id="IPR052350">
    <property type="entry name" value="Metallo-dep_Lactonases"/>
</dbReference>
<dbReference type="RefSeq" id="WP_146857303.1">
    <property type="nucleotide sequence ID" value="NZ_BKAU01000001.1"/>
</dbReference>
<evidence type="ECO:0000313" key="3">
    <source>
        <dbReference type="EMBL" id="GEP93792.1"/>
    </source>
</evidence>
<dbReference type="Gene3D" id="3.20.20.140">
    <property type="entry name" value="Metal-dependent hydrolases"/>
    <property type="match status" value="1"/>
</dbReference>
<protein>
    <submittedName>
        <fullName evidence="3">Amidohydrolase</fullName>
    </submittedName>
</protein>
<name>A0A512RDL4_9BACT</name>
<evidence type="ECO:0000256" key="1">
    <source>
        <dbReference type="ARBA" id="ARBA00038310"/>
    </source>
</evidence>
<reference evidence="3 4" key="1">
    <citation type="submission" date="2019-07" db="EMBL/GenBank/DDBJ databases">
        <title>Whole genome shotgun sequence of Chitinophaga cymbidii NBRC 109752.</title>
        <authorList>
            <person name="Hosoyama A."/>
            <person name="Uohara A."/>
            <person name="Ohji S."/>
            <person name="Ichikawa N."/>
        </authorList>
    </citation>
    <scope>NUCLEOTIDE SEQUENCE [LARGE SCALE GENOMIC DNA]</scope>
    <source>
        <strain evidence="3 4">NBRC 109752</strain>
    </source>
</reference>